<dbReference type="RefSeq" id="WP_219040614.1">
    <property type="nucleotide sequence ID" value="NZ_JAHWDF010000011.1"/>
</dbReference>
<comment type="caution">
    <text evidence="1">The sequence shown here is derived from an EMBL/GenBank/DDBJ whole genome shotgun (WGS) entry which is preliminary data.</text>
</comment>
<gene>
    <name evidence="1" type="ORF">KW502_11010</name>
</gene>
<evidence type="ECO:0000313" key="1">
    <source>
        <dbReference type="EMBL" id="MBW2962330.1"/>
    </source>
</evidence>
<accession>A0ABS6W395</accession>
<sequence length="597" mass="69439">MIVFQTKTFQWDLSAYGVNLKEENSLFTDTIHQSYSLPFTAKTDQELKEKLNLVTSDNIINQKTKIEGKLLLHNKYFDAILYLEDYNDVMIECVLKYGSDILPIYETHLKNLGWPVIIAQNLIYHAKTKASLNWPQTGYNFPMVYHPEITKGDNYGRYLGFVNNFSNGNYLSNEVVTETNDDNESEEVYVNRNVMVPFPYLLEILKFGYAKAGKQVVGEIFTNQDLRKAMYIPQNYLERFDSNEYLNFSFGQRTSAVQLEGQMYNTYETIFNPTKPGSYKLDFNINLPPGLADVFELKIYRKDILSQELTLLNSYISNYTRVQLEEKLTINVDAADNYDPIVVQLRLRYTQLNISAYNNFEFSFSGGQLNVFPKVFSLSDFMPDMKFGEYVNLLKNWLNLDIKPKGRLVQIDFVENNILEKPIKDHEHLKTPGAKWRSNNNRFYKLSYKNGETIYYDKTGQVFSDLEQNKEDIISLEMDLQPALVESNRNVITAVAPKDNAKLDFCLYGGLGVKPLCDASLSQALSLQNVKDNFWNKWLYFRINSKTLKENFKCSVFEDISISEYSKKYNEIHIIRKLNKKFISETLMKVDVESEIF</sequence>
<proteinExistence type="predicted"/>
<organism evidence="1 2">
    <name type="scientific">Mesonia aestuariivivens</name>
    <dbReference type="NCBI Taxonomy" id="2796128"/>
    <lineage>
        <taxon>Bacteria</taxon>
        <taxon>Pseudomonadati</taxon>
        <taxon>Bacteroidota</taxon>
        <taxon>Flavobacteriia</taxon>
        <taxon>Flavobacteriales</taxon>
        <taxon>Flavobacteriaceae</taxon>
        <taxon>Mesonia</taxon>
    </lineage>
</organism>
<protein>
    <submittedName>
        <fullName evidence="1">Uncharacterized protein</fullName>
    </submittedName>
</protein>
<dbReference type="EMBL" id="JAHWDF010000011">
    <property type="protein sequence ID" value="MBW2962330.1"/>
    <property type="molecule type" value="Genomic_DNA"/>
</dbReference>
<name>A0ABS6W395_9FLAO</name>
<reference evidence="1 2" key="1">
    <citation type="submission" date="2021-07" db="EMBL/GenBank/DDBJ databases">
        <title>Mesonia aestuariivivens sp. nov., isolated from a tidal flat.</title>
        <authorList>
            <person name="Kim Y.-O."/>
            <person name="Yoon J.-H."/>
        </authorList>
    </citation>
    <scope>NUCLEOTIDE SEQUENCE [LARGE SCALE GENOMIC DNA]</scope>
    <source>
        <strain evidence="1 2">JHPTF-M18</strain>
    </source>
</reference>
<dbReference type="Proteomes" id="UP000719267">
    <property type="component" value="Unassembled WGS sequence"/>
</dbReference>
<evidence type="ECO:0000313" key="2">
    <source>
        <dbReference type="Proteomes" id="UP000719267"/>
    </source>
</evidence>
<keyword evidence="2" id="KW-1185">Reference proteome</keyword>